<sequence>MKDSATAPRFRLLVHGQDGSIPYLTPELLRLMFFPEGTTADNRLLEDGQLHREHMILGLAVKDTCITPDYQETLSSKKKRKGDSVVKEENSSAHLAKQARLNDADASNQNSSSNGKDTNNRTSEQQQQQQHRQQQHNKKPTGYSFLNRDKSSRIFSFLNGAQESSTASNYMENYLRTPQHTSTLIVPTFSFVNHDDDISTNCSEVKKYTPKNVEAKQSQKKNCSGSNNTVIPKSTKDAVSIETPHGWQSIQPEQYCVAVSSMTLPTKSNSVPSSCEGAVGLFDHVDLSSAQSDSLFSENSTEESITTKEQARKQALKKITMSLQKGNDWACRSHQTFVDEAQPIKFWLPVQILASQLPSHVLFTTPKIRPNLQKLVEDKEQKFLSDHSNVAIVGWDALVCGNNQRRDVLRNLMGSLQSASTNPKQFLLLAVNDLQSILDAAREGITIIGSDMARLRSREGIALCFDFACDDSITTKEIDLKDTRFARDFEPILSKCTCLACRPRKTGKAPSFTRAYIHHLIQAKEMLAEILLFTHNLHQLILLFRQLSKAAALDDGNEKKEHLETFCRKIEQNLA</sequence>
<dbReference type="InterPro" id="IPR036511">
    <property type="entry name" value="TGT-like_sf"/>
</dbReference>
<dbReference type="AlphaFoldDB" id="A0AAD9DG14"/>
<keyword evidence="3" id="KW-0328">Glycosyltransferase</keyword>
<keyword evidence="3" id="KW-0808">Transferase</keyword>
<feature type="compositionally biased region" description="Polar residues" evidence="1">
    <location>
        <begin position="115"/>
        <end position="124"/>
    </location>
</feature>
<protein>
    <submittedName>
        <fullName evidence="3">Queuine tRNA-ribosyltransferase</fullName>
        <ecNumber evidence="3">2.4.2.29</ecNumber>
    </submittedName>
</protein>
<proteinExistence type="predicted"/>
<dbReference type="EC" id="2.4.2.29" evidence="3"/>
<dbReference type="SUPFAM" id="SSF51713">
    <property type="entry name" value="tRNA-guanine transglycosylase"/>
    <property type="match status" value="1"/>
</dbReference>
<feature type="compositionally biased region" description="Basic and acidic residues" evidence="1">
    <location>
        <begin position="82"/>
        <end position="91"/>
    </location>
</feature>
<dbReference type="PANTHER" id="PTHR46064:SF1">
    <property type="entry name" value="QUEUINE TRNA-RIBOSYLTRANSFERASE ACCESSORY SUBUNIT 2"/>
    <property type="match status" value="1"/>
</dbReference>
<dbReference type="GO" id="GO:0016757">
    <property type="term" value="F:glycosyltransferase activity"/>
    <property type="evidence" value="ECO:0007669"/>
    <property type="project" value="UniProtKB-KW"/>
</dbReference>
<dbReference type="GO" id="GO:0006400">
    <property type="term" value="P:tRNA modification"/>
    <property type="evidence" value="ECO:0007669"/>
    <property type="project" value="InterPro"/>
</dbReference>
<dbReference type="EMBL" id="JATAAI010000005">
    <property type="protein sequence ID" value="KAK1745812.1"/>
    <property type="molecule type" value="Genomic_DNA"/>
</dbReference>
<feature type="region of interest" description="Disordered" evidence="1">
    <location>
        <begin position="73"/>
        <end position="146"/>
    </location>
</feature>
<reference evidence="3" key="1">
    <citation type="submission" date="2023-06" db="EMBL/GenBank/DDBJ databases">
        <title>Survivors Of The Sea: Transcriptome response of Skeletonema marinoi to long-term dormancy.</title>
        <authorList>
            <person name="Pinder M.I.M."/>
            <person name="Kourtchenko O."/>
            <person name="Robertson E.K."/>
            <person name="Larsson T."/>
            <person name="Maumus F."/>
            <person name="Osuna-Cruz C.M."/>
            <person name="Vancaester E."/>
            <person name="Stenow R."/>
            <person name="Vandepoele K."/>
            <person name="Ploug H."/>
            <person name="Bruchert V."/>
            <person name="Godhe A."/>
            <person name="Topel M."/>
        </authorList>
    </citation>
    <scope>NUCLEOTIDE SEQUENCE</scope>
    <source>
        <strain evidence="3">R05AC</strain>
    </source>
</reference>
<evidence type="ECO:0000256" key="1">
    <source>
        <dbReference type="SAM" id="MobiDB-lite"/>
    </source>
</evidence>
<dbReference type="InterPro" id="IPR002616">
    <property type="entry name" value="tRNA_ribo_trans-like"/>
</dbReference>
<dbReference type="PANTHER" id="PTHR46064">
    <property type="entry name" value="QUEUINE TRNA-RIBOSYLTRANSFERASE ACCESSORY SUBUNIT 2"/>
    <property type="match status" value="1"/>
</dbReference>
<dbReference type="InterPro" id="IPR050852">
    <property type="entry name" value="Queuine_tRNA-ribosyltrfase"/>
</dbReference>
<accession>A0AAD9DG14</accession>
<keyword evidence="4" id="KW-1185">Reference proteome</keyword>
<comment type="caution">
    <text evidence="3">The sequence shown here is derived from an EMBL/GenBank/DDBJ whole genome shotgun (WGS) entry which is preliminary data.</text>
</comment>
<dbReference type="Proteomes" id="UP001224775">
    <property type="component" value="Unassembled WGS sequence"/>
</dbReference>
<name>A0AAD9DG14_9STRA</name>
<evidence type="ECO:0000259" key="2">
    <source>
        <dbReference type="Pfam" id="PF01702"/>
    </source>
</evidence>
<gene>
    <name evidence="3" type="ORF">QTG54_003736</name>
</gene>
<dbReference type="Gene3D" id="3.20.20.105">
    <property type="entry name" value="Queuine tRNA-ribosyltransferase-like"/>
    <property type="match status" value="1"/>
</dbReference>
<feature type="compositionally biased region" description="Low complexity" evidence="1">
    <location>
        <begin position="104"/>
        <end position="114"/>
    </location>
</feature>
<feature type="domain" description="tRNA-guanine(15) transglycosylase-like" evidence="2">
    <location>
        <begin position="404"/>
        <end position="558"/>
    </location>
</feature>
<evidence type="ECO:0000313" key="4">
    <source>
        <dbReference type="Proteomes" id="UP001224775"/>
    </source>
</evidence>
<evidence type="ECO:0000313" key="3">
    <source>
        <dbReference type="EMBL" id="KAK1745812.1"/>
    </source>
</evidence>
<organism evidence="3 4">
    <name type="scientific">Skeletonema marinoi</name>
    <dbReference type="NCBI Taxonomy" id="267567"/>
    <lineage>
        <taxon>Eukaryota</taxon>
        <taxon>Sar</taxon>
        <taxon>Stramenopiles</taxon>
        <taxon>Ochrophyta</taxon>
        <taxon>Bacillariophyta</taxon>
        <taxon>Coscinodiscophyceae</taxon>
        <taxon>Thalassiosirophycidae</taxon>
        <taxon>Thalassiosirales</taxon>
        <taxon>Skeletonemataceae</taxon>
        <taxon>Skeletonema</taxon>
        <taxon>Skeletonema marinoi-dohrnii complex</taxon>
    </lineage>
</organism>
<dbReference type="Pfam" id="PF01702">
    <property type="entry name" value="TGT"/>
    <property type="match status" value="1"/>
</dbReference>